<feature type="compositionally biased region" description="Basic and acidic residues" evidence="1">
    <location>
        <begin position="469"/>
        <end position="489"/>
    </location>
</feature>
<dbReference type="Pfam" id="PF13895">
    <property type="entry name" value="Ig_2"/>
    <property type="match status" value="1"/>
</dbReference>
<dbReference type="SUPFAM" id="SSF48726">
    <property type="entry name" value="Immunoglobulin"/>
    <property type="match status" value="2"/>
</dbReference>
<feature type="domain" description="Ig-like" evidence="2">
    <location>
        <begin position="212"/>
        <end position="296"/>
    </location>
</feature>
<sequence>MFDSSLPGHLNVLQGELVGNLLEGDCTIIFHNVPIGQSSYYFRLECDNVLKYTFNRGVTINVKDNWIPVLSPKGKIEVQEGSPVRLSCSAIITCPLLPPMLSWRPSLGDAREEVGAEVVTSVLIFNASSLHHKERIFCSSLYKRQAGHSNISFEKHLTINVLSPPRNVSVEYPPGPSFTALVSEETQFYCQVRNPYGVQNSSLTQMDVHFPPKELRVESPGVVMEGLGFTLSCSSRAWPPTNYTWYQASGGTPRIWVRLPDHRVNLTVERAERHHSGQYYCLAENHLGEKESTPVDLDIHFAAEILSSSHCVRLPSGGSCYCESQGNPMPSLAWQLAGEAVNNSARWPIREFPIDNLGIISVIALDQSDEDLPTLLCLSNNSTRGEQMEVVYAYQSALDRRGEEEDLHYVNVSFTPLAENPEVDYIRGMDSKTAEYAQIRPHRTGSGDGETQEEEELYAECVSSGQTGAKEEVMAEGSLRDPKDSLTAS</sequence>
<dbReference type="Proteomes" id="UP001148018">
    <property type="component" value="Unassembled WGS sequence"/>
</dbReference>
<reference evidence="3" key="1">
    <citation type="submission" date="2022-07" db="EMBL/GenBank/DDBJ databases">
        <title>Chromosome-level genome of Muraenolepis orangiensis.</title>
        <authorList>
            <person name="Kim J."/>
        </authorList>
    </citation>
    <scope>NUCLEOTIDE SEQUENCE</scope>
    <source>
        <strain evidence="3">KU_S4_2022</strain>
        <tissue evidence="3">Muscle</tissue>
    </source>
</reference>
<comment type="caution">
    <text evidence="3">The sequence shown here is derived from an EMBL/GenBank/DDBJ whole genome shotgun (WGS) entry which is preliminary data.</text>
</comment>
<dbReference type="PANTHER" id="PTHR46484">
    <property type="entry name" value="SI:CH211-171H4.5-RELATED"/>
    <property type="match status" value="1"/>
</dbReference>
<evidence type="ECO:0000313" key="4">
    <source>
        <dbReference type="Proteomes" id="UP001148018"/>
    </source>
</evidence>
<proteinExistence type="predicted"/>
<gene>
    <name evidence="3" type="ORF">NHX12_001462</name>
</gene>
<name>A0A9Q0E4K6_9TELE</name>
<dbReference type="EMBL" id="JANIIK010000109">
    <property type="protein sequence ID" value="KAJ3597947.1"/>
    <property type="molecule type" value="Genomic_DNA"/>
</dbReference>
<feature type="region of interest" description="Disordered" evidence="1">
    <location>
        <begin position="441"/>
        <end position="489"/>
    </location>
</feature>
<organism evidence="3 4">
    <name type="scientific">Muraenolepis orangiensis</name>
    <name type="common">Patagonian moray cod</name>
    <dbReference type="NCBI Taxonomy" id="630683"/>
    <lineage>
        <taxon>Eukaryota</taxon>
        <taxon>Metazoa</taxon>
        <taxon>Chordata</taxon>
        <taxon>Craniata</taxon>
        <taxon>Vertebrata</taxon>
        <taxon>Euteleostomi</taxon>
        <taxon>Actinopterygii</taxon>
        <taxon>Neopterygii</taxon>
        <taxon>Teleostei</taxon>
        <taxon>Neoteleostei</taxon>
        <taxon>Acanthomorphata</taxon>
        <taxon>Zeiogadaria</taxon>
        <taxon>Gadariae</taxon>
        <taxon>Gadiformes</taxon>
        <taxon>Muraenolepidoidei</taxon>
        <taxon>Muraenolepididae</taxon>
        <taxon>Muraenolepis</taxon>
    </lineage>
</organism>
<dbReference type="Gene3D" id="2.60.40.10">
    <property type="entry name" value="Immunoglobulins"/>
    <property type="match status" value="2"/>
</dbReference>
<dbReference type="InterPro" id="IPR036179">
    <property type="entry name" value="Ig-like_dom_sf"/>
</dbReference>
<evidence type="ECO:0000259" key="2">
    <source>
        <dbReference type="PROSITE" id="PS50835"/>
    </source>
</evidence>
<protein>
    <recommendedName>
        <fullName evidence="2">Ig-like domain-containing protein</fullName>
    </recommendedName>
</protein>
<dbReference type="InterPro" id="IPR013783">
    <property type="entry name" value="Ig-like_fold"/>
</dbReference>
<dbReference type="SMART" id="SM00409">
    <property type="entry name" value="IG"/>
    <property type="match status" value="2"/>
</dbReference>
<dbReference type="InterPro" id="IPR003599">
    <property type="entry name" value="Ig_sub"/>
</dbReference>
<dbReference type="CDD" id="cd00096">
    <property type="entry name" value="Ig"/>
    <property type="match status" value="1"/>
</dbReference>
<evidence type="ECO:0000256" key="1">
    <source>
        <dbReference type="SAM" id="MobiDB-lite"/>
    </source>
</evidence>
<keyword evidence="4" id="KW-1185">Reference proteome</keyword>
<dbReference type="PANTHER" id="PTHR46484:SF8">
    <property type="entry name" value="B-CELL RECEPTOR CD22-LIKE-RELATED"/>
    <property type="match status" value="1"/>
</dbReference>
<evidence type="ECO:0000313" key="3">
    <source>
        <dbReference type="EMBL" id="KAJ3597947.1"/>
    </source>
</evidence>
<dbReference type="OrthoDB" id="6413693at2759"/>
<dbReference type="PROSITE" id="PS50835">
    <property type="entry name" value="IG_LIKE"/>
    <property type="match status" value="1"/>
</dbReference>
<dbReference type="InterPro" id="IPR007110">
    <property type="entry name" value="Ig-like_dom"/>
</dbReference>
<accession>A0A9Q0E4K6</accession>
<dbReference type="AlphaFoldDB" id="A0A9Q0E4K6"/>